<protein>
    <recommendedName>
        <fullName evidence="2">DUF6570 domain-containing protein</fullName>
    </recommendedName>
</protein>
<sequence>MIALCRSKCWIIQLKEENQDLSLASTQHGMRGHVIIYPQKPSKVADILPPSVEEITEPICILFVGSSAPTPEWLRERAKPLAVNATRVRNALQWLKRHNPLYKDITINEDCLQQLEENPILPFNIEHVKSSTANEAATSRYDSSPVPPSSKPDDSIPFQNIVIADVDCHASSNELRAAALRHVQKKGGGYIQISHDREPENEFRQDGLLFPLMYPTLFPYGTGGPNDSKRSVPVSFKRHVKH</sequence>
<feature type="domain" description="DUF6570" evidence="2">
    <location>
        <begin position="1"/>
        <end position="113"/>
    </location>
</feature>
<dbReference type="InterPro" id="IPR046700">
    <property type="entry name" value="DUF6570"/>
</dbReference>
<feature type="region of interest" description="Disordered" evidence="1">
    <location>
        <begin position="221"/>
        <end position="242"/>
    </location>
</feature>
<keyword evidence="4" id="KW-1185">Reference proteome</keyword>
<feature type="compositionally biased region" description="Polar residues" evidence="1">
    <location>
        <begin position="132"/>
        <end position="141"/>
    </location>
</feature>
<evidence type="ECO:0000313" key="4">
    <source>
        <dbReference type="Proteomes" id="UP001215280"/>
    </source>
</evidence>
<accession>A0AAD7I081</accession>
<comment type="caution">
    <text evidence="3">The sequence shown here is derived from an EMBL/GenBank/DDBJ whole genome shotgun (WGS) entry which is preliminary data.</text>
</comment>
<evidence type="ECO:0000256" key="1">
    <source>
        <dbReference type="SAM" id="MobiDB-lite"/>
    </source>
</evidence>
<feature type="non-terminal residue" evidence="3">
    <location>
        <position position="242"/>
    </location>
</feature>
<gene>
    <name evidence="3" type="ORF">DFH07DRAFT_682269</name>
</gene>
<organism evidence="3 4">
    <name type="scientific">Mycena maculata</name>
    <dbReference type="NCBI Taxonomy" id="230809"/>
    <lineage>
        <taxon>Eukaryota</taxon>
        <taxon>Fungi</taxon>
        <taxon>Dikarya</taxon>
        <taxon>Basidiomycota</taxon>
        <taxon>Agaricomycotina</taxon>
        <taxon>Agaricomycetes</taxon>
        <taxon>Agaricomycetidae</taxon>
        <taxon>Agaricales</taxon>
        <taxon>Marasmiineae</taxon>
        <taxon>Mycenaceae</taxon>
        <taxon>Mycena</taxon>
    </lineage>
</organism>
<evidence type="ECO:0000313" key="3">
    <source>
        <dbReference type="EMBL" id="KAJ7732240.1"/>
    </source>
</evidence>
<reference evidence="3" key="1">
    <citation type="submission" date="2023-03" db="EMBL/GenBank/DDBJ databases">
        <title>Massive genome expansion in bonnet fungi (Mycena s.s.) driven by repeated elements and novel gene families across ecological guilds.</title>
        <authorList>
            <consortium name="Lawrence Berkeley National Laboratory"/>
            <person name="Harder C.B."/>
            <person name="Miyauchi S."/>
            <person name="Viragh M."/>
            <person name="Kuo A."/>
            <person name="Thoen E."/>
            <person name="Andreopoulos B."/>
            <person name="Lu D."/>
            <person name="Skrede I."/>
            <person name="Drula E."/>
            <person name="Henrissat B."/>
            <person name="Morin E."/>
            <person name="Kohler A."/>
            <person name="Barry K."/>
            <person name="LaButti K."/>
            <person name="Morin E."/>
            <person name="Salamov A."/>
            <person name="Lipzen A."/>
            <person name="Mereny Z."/>
            <person name="Hegedus B."/>
            <person name="Baldrian P."/>
            <person name="Stursova M."/>
            <person name="Weitz H."/>
            <person name="Taylor A."/>
            <person name="Grigoriev I.V."/>
            <person name="Nagy L.G."/>
            <person name="Martin F."/>
            <person name="Kauserud H."/>
        </authorList>
    </citation>
    <scope>NUCLEOTIDE SEQUENCE</scope>
    <source>
        <strain evidence="3">CBHHK188m</strain>
    </source>
</reference>
<name>A0AAD7I081_9AGAR</name>
<evidence type="ECO:0000259" key="2">
    <source>
        <dbReference type="Pfam" id="PF20209"/>
    </source>
</evidence>
<proteinExistence type="predicted"/>
<dbReference type="AlphaFoldDB" id="A0AAD7I081"/>
<feature type="region of interest" description="Disordered" evidence="1">
    <location>
        <begin position="132"/>
        <end position="154"/>
    </location>
</feature>
<dbReference type="Proteomes" id="UP001215280">
    <property type="component" value="Unassembled WGS sequence"/>
</dbReference>
<dbReference type="Pfam" id="PF20209">
    <property type="entry name" value="DUF6570"/>
    <property type="match status" value="1"/>
</dbReference>
<dbReference type="EMBL" id="JARJLG010000177">
    <property type="protein sequence ID" value="KAJ7732240.1"/>
    <property type="molecule type" value="Genomic_DNA"/>
</dbReference>